<dbReference type="Proteomes" id="UP000199399">
    <property type="component" value="Unassembled WGS sequence"/>
</dbReference>
<evidence type="ECO:0000256" key="1">
    <source>
        <dbReference type="SAM" id="SignalP"/>
    </source>
</evidence>
<dbReference type="RefSeq" id="WP_244153643.1">
    <property type="nucleotide sequence ID" value="NZ_FNBP01000004.1"/>
</dbReference>
<keyword evidence="1" id="KW-0732">Signal</keyword>
<dbReference type="STRING" id="218672.SAMN04489759_104232"/>
<accession>A0A1G7R132</accession>
<feature type="domain" description="DUF2059" evidence="2">
    <location>
        <begin position="75"/>
        <end position="131"/>
    </location>
</feature>
<gene>
    <name evidence="3" type="ORF">SAMN04489759_104232</name>
</gene>
<sequence>MMRAVLIAPLLWLLALPAWADARMTVLVDLMELREAAAILRDEGQIHAGTLNQDMLGGQGGPGWQMQVDTIYDSERMVEMVRQAMEERLESADLEAAIGFYSSDLGGRVIELENAARAAISDAEVEDAARARFAEIEGSDDPRLAQITRLVDAADMIDRNVTTALNSNFQFLRGLLDGGALSDSEEDLLADVGTDVDAVTEDTTAWVYAYMLLAYHPLEEAELARYADFAETEAGRALNQALFDGFGRAYEDISYALGRAVALNMTAEEL</sequence>
<evidence type="ECO:0000313" key="4">
    <source>
        <dbReference type="Proteomes" id="UP000199399"/>
    </source>
</evidence>
<organism evidence="3 4">
    <name type="scientific">Sulfitobacter delicatus</name>
    <dbReference type="NCBI Taxonomy" id="218672"/>
    <lineage>
        <taxon>Bacteria</taxon>
        <taxon>Pseudomonadati</taxon>
        <taxon>Pseudomonadota</taxon>
        <taxon>Alphaproteobacteria</taxon>
        <taxon>Rhodobacterales</taxon>
        <taxon>Roseobacteraceae</taxon>
        <taxon>Sulfitobacter</taxon>
    </lineage>
</organism>
<feature type="signal peptide" evidence="1">
    <location>
        <begin position="1"/>
        <end position="20"/>
    </location>
</feature>
<proteinExistence type="predicted"/>
<feature type="chain" id="PRO_5011655100" description="DUF2059 domain-containing protein" evidence="1">
    <location>
        <begin position="21"/>
        <end position="270"/>
    </location>
</feature>
<evidence type="ECO:0000259" key="2">
    <source>
        <dbReference type="Pfam" id="PF09832"/>
    </source>
</evidence>
<reference evidence="4" key="1">
    <citation type="submission" date="2016-10" db="EMBL/GenBank/DDBJ databases">
        <authorList>
            <person name="Varghese N."/>
            <person name="Submissions S."/>
        </authorList>
    </citation>
    <scope>NUCLEOTIDE SEQUENCE [LARGE SCALE GENOMIC DNA]</scope>
    <source>
        <strain evidence="4">DSM 16477</strain>
    </source>
</reference>
<dbReference type="EMBL" id="FNBP01000004">
    <property type="protein sequence ID" value="SDG04445.1"/>
    <property type="molecule type" value="Genomic_DNA"/>
</dbReference>
<protein>
    <recommendedName>
        <fullName evidence="2">DUF2059 domain-containing protein</fullName>
    </recommendedName>
</protein>
<dbReference type="InterPro" id="IPR018637">
    <property type="entry name" value="DUF2059"/>
</dbReference>
<name>A0A1G7R132_9RHOB</name>
<dbReference type="Pfam" id="PF09832">
    <property type="entry name" value="DUF2059"/>
    <property type="match status" value="1"/>
</dbReference>
<evidence type="ECO:0000313" key="3">
    <source>
        <dbReference type="EMBL" id="SDG04445.1"/>
    </source>
</evidence>
<dbReference type="AlphaFoldDB" id="A0A1G7R132"/>
<keyword evidence="4" id="KW-1185">Reference proteome</keyword>